<name>A0A8H7DDV0_9AGAR</name>
<organism evidence="1 2">
    <name type="scientific">Mycena venus</name>
    <dbReference type="NCBI Taxonomy" id="2733690"/>
    <lineage>
        <taxon>Eukaryota</taxon>
        <taxon>Fungi</taxon>
        <taxon>Dikarya</taxon>
        <taxon>Basidiomycota</taxon>
        <taxon>Agaricomycotina</taxon>
        <taxon>Agaricomycetes</taxon>
        <taxon>Agaricomycetidae</taxon>
        <taxon>Agaricales</taxon>
        <taxon>Marasmiineae</taxon>
        <taxon>Mycenaceae</taxon>
        <taxon>Mycena</taxon>
    </lineage>
</organism>
<dbReference type="EMBL" id="JACAZI010000002">
    <property type="protein sequence ID" value="KAF7369342.1"/>
    <property type="molecule type" value="Genomic_DNA"/>
</dbReference>
<evidence type="ECO:0000313" key="2">
    <source>
        <dbReference type="Proteomes" id="UP000620124"/>
    </source>
</evidence>
<protein>
    <submittedName>
        <fullName evidence="1">Uncharacterized protein</fullName>
    </submittedName>
</protein>
<reference evidence="1" key="1">
    <citation type="submission" date="2020-05" db="EMBL/GenBank/DDBJ databases">
        <title>Mycena genomes resolve the evolution of fungal bioluminescence.</title>
        <authorList>
            <person name="Tsai I.J."/>
        </authorList>
    </citation>
    <scope>NUCLEOTIDE SEQUENCE</scope>
    <source>
        <strain evidence="1">CCC161011</strain>
    </source>
</reference>
<evidence type="ECO:0000313" key="1">
    <source>
        <dbReference type="EMBL" id="KAF7369342.1"/>
    </source>
</evidence>
<dbReference type="Proteomes" id="UP000620124">
    <property type="component" value="Unassembled WGS sequence"/>
</dbReference>
<gene>
    <name evidence="1" type="ORF">MVEN_00262800</name>
</gene>
<sequence length="296" mass="32227">MDIKGKALLGGCISQSRSVYIQNLAAVYIDFSDRANISISHVISPAIVGTYRHIVSESFFLSSDILGFWTRTSFVVLWSMKALDEVQTSAQVGFSRKLGSCCLAYGDRVFLYLLIKGPAVLLPRPALHSFASNQGELYCLGNSRITNWHLSRAFVPNFGIFAVASKSVEWDNGETASTLFWAAHASDGILNIGPAHLHHHHHLEGSINHIAAGISGTDVLILARREATHAGTISEGQVDYLGLLHFNSTPKPHATFRELDVGDLDPGFCCQIAFDDTLGLVLAVDRAGNLTAIWYS</sequence>
<comment type="caution">
    <text evidence="1">The sequence shown here is derived from an EMBL/GenBank/DDBJ whole genome shotgun (WGS) entry which is preliminary data.</text>
</comment>
<proteinExistence type="predicted"/>
<keyword evidence="2" id="KW-1185">Reference proteome</keyword>
<dbReference type="AlphaFoldDB" id="A0A8H7DDV0"/>
<accession>A0A8H7DDV0</accession>